<evidence type="ECO:0000259" key="1">
    <source>
        <dbReference type="Pfam" id="PF04471"/>
    </source>
</evidence>
<dbReference type="EMBL" id="DACSEI010000030">
    <property type="protein sequence ID" value="HAT1597243.1"/>
    <property type="molecule type" value="Genomic_DNA"/>
</dbReference>
<protein>
    <submittedName>
        <fullName evidence="2">Restriction endonuclease</fullName>
    </submittedName>
</protein>
<name>A0AAN5KSS1_LEGPN</name>
<feature type="domain" description="Restriction endonuclease type IV Mrr" evidence="1">
    <location>
        <begin position="11"/>
        <end position="100"/>
    </location>
</feature>
<evidence type="ECO:0000313" key="3">
    <source>
        <dbReference type="Proteomes" id="UP000861567"/>
    </source>
</evidence>
<keyword evidence="2" id="KW-0255">Endonuclease</keyword>
<comment type="caution">
    <text evidence="2">The sequence shown here is derived from an EMBL/GenBank/DDBJ whole genome shotgun (WGS) entry which is preliminary data.</text>
</comment>
<keyword evidence="2" id="KW-0378">Hydrolase</keyword>
<dbReference type="Pfam" id="PF04471">
    <property type="entry name" value="Mrr_cat"/>
    <property type="match status" value="1"/>
</dbReference>
<organism evidence="2 3">
    <name type="scientific">Legionella pneumophila</name>
    <dbReference type="NCBI Taxonomy" id="446"/>
    <lineage>
        <taxon>Bacteria</taxon>
        <taxon>Pseudomonadati</taxon>
        <taxon>Pseudomonadota</taxon>
        <taxon>Gammaproteobacteria</taxon>
        <taxon>Legionellales</taxon>
        <taxon>Legionellaceae</taxon>
        <taxon>Legionella</taxon>
    </lineage>
</organism>
<dbReference type="InterPro" id="IPR007560">
    <property type="entry name" value="Restrct_endonuc_IV_Mrr"/>
</dbReference>
<evidence type="ECO:0000313" key="2">
    <source>
        <dbReference type="EMBL" id="HAT1597243.1"/>
    </source>
</evidence>
<dbReference type="GO" id="GO:0004519">
    <property type="term" value="F:endonuclease activity"/>
    <property type="evidence" value="ECO:0007669"/>
    <property type="project" value="UniProtKB-KW"/>
</dbReference>
<gene>
    <name evidence="2" type="ORF">I8Y58_002483</name>
</gene>
<dbReference type="GO" id="GO:0003677">
    <property type="term" value="F:DNA binding"/>
    <property type="evidence" value="ECO:0007669"/>
    <property type="project" value="InterPro"/>
</dbReference>
<dbReference type="SUPFAM" id="SSF52980">
    <property type="entry name" value="Restriction endonuclease-like"/>
    <property type="match status" value="1"/>
</dbReference>
<reference evidence="2" key="2">
    <citation type="submission" date="2020-11" db="EMBL/GenBank/DDBJ databases">
        <authorList>
            <consortium name="NCBI Pathogen Detection Project"/>
        </authorList>
    </citation>
    <scope>NUCLEOTIDE SEQUENCE</scope>
    <source>
        <strain evidence="2">D3612</strain>
    </source>
</reference>
<sequence>MINFSELPKDGIKFEQLVRELLQNCGLIVHWTGIGPDGDKDLIAIETAKGPIDKFERTWLINCKHNACSGKSVSVKDLNNITDACNSIGAAGFLLICSTQPTSALVKRFNELSKQSNIIFNYWDVIEIERRLYFPESFSLIHRFFPQSYLNIGWKIYNTFSPSFWAAKYKDYFVYLSCRCAHVFPELTNIEEIIKIIEKIPLPKNGAFEQHFVRPRAIFFDDKHGQFTVFIDYLISENESLNLSTIKKKTKEFMVANTNLYFHDADMFSNCLNWCVSFKECNQYDDKFNVDNGLYYEPYIRNFQYGTQRDSDYDDYF</sequence>
<dbReference type="InterPro" id="IPR011335">
    <property type="entry name" value="Restrct_endonuc-II-like"/>
</dbReference>
<keyword evidence="2" id="KW-0540">Nuclease</keyword>
<accession>A0AAN5KSS1</accession>
<reference evidence="2" key="1">
    <citation type="journal article" date="2018" name="Genome Biol.">
        <title>SKESA: strategic k-mer extension for scrupulous assemblies.</title>
        <authorList>
            <person name="Souvorov A."/>
            <person name="Agarwala R."/>
            <person name="Lipman D.J."/>
        </authorList>
    </citation>
    <scope>NUCLEOTIDE SEQUENCE</scope>
    <source>
        <strain evidence="2">D3612</strain>
    </source>
</reference>
<dbReference type="GO" id="GO:0009307">
    <property type="term" value="P:DNA restriction-modification system"/>
    <property type="evidence" value="ECO:0007669"/>
    <property type="project" value="InterPro"/>
</dbReference>
<proteinExistence type="predicted"/>
<dbReference type="Proteomes" id="UP000861567">
    <property type="component" value="Unassembled WGS sequence"/>
</dbReference>
<dbReference type="AlphaFoldDB" id="A0AAN5KSS1"/>